<dbReference type="PANTHER" id="PTHR44329:SF260">
    <property type="entry name" value="PROTEIN KINASE DOMAIN-CONTAINING PROTEIN"/>
    <property type="match status" value="1"/>
</dbReference>
<dbReference type="InterPro" id="IPR001245">
    <property type="entry name" value="Ser-Thr/Tyr_kinase_cat_dom"/>
</dbReference>
<feature type="domain" description="Protein kinase" evidence="1">
    <location>
        <begin position="217"/>
        <end position="501"/>
    </location>
</feature>
<name>A0A8T0HGH0_CERPU</name>
<dbReference type="Pfam" id="PF07714">
    <property type="entry name" value="PK_Tyr_Ser-Thr"/>
    <property type="match status" value="1"/>
</dbReference>
<comment type="caution">
    <text evidence="2">The sequence shown here is derived from an EMBL/GenBank/DDBJ whole genome shotgun (WGS) entry which is preliminary data.</text>
</comment>
<dbReference type="PROSITE" id="PS00108">
    <property type="entry name" value="PROTEIN_KINASE_ST"/>
    <property type="match status" value="1"/>
</dbReference>
<dbReference type="SUPFAM" id="SSF56112">
    <property type="entry name" value="Protein kinase-like (PK-like)"/>
    <property type="match status" value="1"/>
</dbReference>
<dbReference type="InterPro" id="IPR011009">
    <property type="entry name" value="Kinase-like_dom_sf"/>
</dbReference>
<protein>
    <recommendedName>
        <fullName evidence="1">Protein kinase domain-containing protein</fullName>
    </recommendedName>
</protein>
<dbReference type="PROSITE" id="PS50011">
    <property type="entry name" value="PROTEIN_KINASE_DOM"/>
    <property type="match status" value="1"/>
</dbReference>
<proteinExistence type="predicted"/>
<dbReference type="CDD" id="cd13999">
    <property type="entry name" value="STKc_MAP3K-like"/>
    <property type="match status" value="1"/>
</dbReference>
<dbReference type="GO" id="GO:0005524">
    <property type="term" value="F:ATP binding"/>
    <property type="evidence" value="ECO:0007669"/>
    <property type="project" value="InterPro"/>
</dbReference>
<dbReference type="EMBL" id="CM026427">
    <property type="protein sequence ID" value="KAG0569169.1"/>
    <property type="molecule type" value="Genomic_DNA"/>
</dbReference>
<dbReference type="Gene3D" id="1.10.510.10">
    <property type="entry name" value="Transferase(Phosphotransferase) domain 1"/>
    <property type="match status" value="1"/>
</dbReference>
<reference evidence="2 3" key="1">
    <citation type="submission" date="2020-06" db="EMBL/GenBank/DDBJ databases">
        <title>WGS assembly of Ceratodon purpureus strain R40.</title>
        <authorList>
            <person name="Carey S.B."/>
            <person name="Jenkins J."/>
            <person name="Shu S."/>
            <person name="Lovell J.T."/>
            <person name="Sreedasyam A."/>
            <person name="Maumus F."/>
            <person name="Tiley G.P."/>
            <person name="Fernandez-Pozo N."/>
            <person name="Barry K."/>
            <person name="Chen C."/>
            <person name="Wang M."/>
            <person name="Lipzen A."/>
            <person name="Daum C."/>
            <person name="Saski C.A."/>
            <person name="Payton A.C."/>
            <person name="Mcbreen J.C."/>
            <person name="Conrad R.E."/>
            <person name="Kollar L.M."/>
            <person name="Olsson S."/>
            <person name="Huttunen S."/>
            <person name="Landis J.B."/>
            <person name="Wickett N.J."/>
            <person name="Johnson M.G."/>
            <person name="Rensing S.A."/>
            <person name="Grimwood J."/>
            <person name="Schmutz J."/>
            <person name="Mcdaniel S.F."/>
        </authorList>
    </citation>
    <scope>NUCLEOTIDE SEQUENCE [LARGE SCALE GENOMIC DNA]</scope>
    <source>
        <strain evidence="2 3">R40</strain>
    </source>
</reference>
<dbReference type="PANTHER" id="PTHR44329">
    <property type="entry name" value="SERINE/THREONINE-PROTEIN KINASE TNNI3K-RELATED"/>
    <property type="match status" value="1"/>
</dbReference>
<sequence>MGTSESKLTENAGTPDRCFWLTKECLERAQKRTSLPTRSISPKFHFKQCEYLVDKLRLAVVQMEGYYPLENVVQAKELYVLVDGFRLLYALSREVDSFTQICCKDTWIQAALTMTNVSELVSSVGFNLELMRIAYTLAERFCLADVDGVYNTEVQSVKEKASSDVRTLSTSLNAVLRSGKSSISEQQLAAFILDRLHKRSSASSQSSLSEAVLSLRHGALHQLGKGASATVYGWTWLGAELVVKTFYGEDNEDFSKEVLVLKELSHLNIITFFCFAKGHSTCSIVMEKMDEDLHSLIQRRKESRGPNEPPFHLLEAMDIMLQIGGGMQYLHESRIAHRDLKSLNVLVKCVKAASDWEIEYVRAKVADFGMSKTKLKSMTFSNQTPNMGTTRWIAPELIKLADAESKEEMSECETTVEKYPLKCDIYSFAMVGYEILTGKIPFPNISNPKEVKRLVLKGERPQLPDRCPTRLKNLIKRCWSEDPQKRPAFGDICTELWHMKFCFIAGNGGLLRSSVELSESQMDSLKLFF</sequence>
<evidence type="ECO:0000313" key="3">
    <source>
        <dbReference type="Proteomes" id="UP000822688"/>
    </source>
</evidence>
<dbReference type="InterPro" id="IPR051681">
    <property type="entry name" value="Ser/Thr_Kinases-Pseudokinases"/>
</dbReference>
<dbReference type="AlphaFoldDB" id="A0A8T0HGH0"/>
<organism evidence="2 3">
    <name type="scientific">Ceratodon purpureus</name>
    <name type="common">Fire moss</name>
    <name type="synonym">Dicranum purpureum</name>
    <dbReference type="NCBI Taxonomy" id="3225"/>
    <lineage>
        <taxon>Eukaryota</taxon>
        <taxon>Viridiplantae</taxon>
        <taxon>Streptophyta</taxon>
        <taxon>Embryophyta</taxon>
        <taxon>Bryophyta</taxon>
        <taxon>Bryophytina</taxon>
        <taxon>Bryopsida</taxon>
        <taxon>Dicranidae</taxon>
        <taxon>Pseudoditrichales</taxon>
        <taxon>Ditrichaceae</taxon>
        <taxon>Ceratodon</taxon>
    </lineage>
</organism>
<gene>
    <name evidence="2" type="ORF">KC19_6G070600</name>
</gene>
<keyword evidence="3" id="KW-1185">Reference proteome</keyword>
<dbReference type="GO" id="GO:0004674">
    <property type="term" value="F:protein serine/threonine kinase activity"/>
    <property type="evidence" value="ECO:0007669"/>
    <property type="project" value="TreeGrafter"/>
</dbReference>
<dbReference type="InterPro" id="IPR008271">
    <property type="entry name" value="Ser/Thr_kinase_AS"/>
</dbReference>
<evidence type="ECO:0000313" key="2">
    <source>
        <dbReference type="EMBL" id="KAG0569169.1"/>
    </source>
</evidence>
<accession>A0A8T0HGH0</accession>
<dbReference type="Proteomes" id="UP000822688">
    <property type="component" value="Chromosome 6"/>
</dbReference>
<evidence type="ECO:0000259" key="1">
    <source>
        <dbReference type="PROSITE" id="PS50011"/>
    </source>
</evidence>
<dbReference type="InterPro" id="IPR000719">
    <property type="entry name" value="Prot_kinase_dom"/>
</dbReference>
<dbReference type="SMART" id="SM00220">
    <property type="entry name" value="S_TKc"/>
    <property type="match status" value="1"/>
</dbReference>